<gene>
    <name evidence="1" type="ORF">C7446_2111</name>
</gene>
<evidence type="ECO:0000313" key="1">
    <source>
        <dbReference type="EMBL" id="RKR02401.1"/>
    </source>
</evidence>
<evidence type="ECO:0008006" key="3">
    <source>
        <dbReference type="Google" id="ProtNLM"/>
    </source>
</evidence>
<comment type="caution">
    <text evidence="1">The sequence shown here is derived from an EMBL/GenBank/DDBJ whole genome shotgun (WGS) entry which is preliminary data.</text>
</comment>
<organism evidence="1 2">
    <name type="scientific">Kushneria sinocarnis</name>
    <dbReference type="NCBI Taxonomy" id="595502"/>
    <lineage>
        <taxon>Bacteria</taxon>
        <taxon>Pseudomonadati</taxon>
        <taxon>Pseudomonadota</taxon>
        <taxon>Gammaproteobacteria</taxon>
        <taxon>Oceanospirillales</taxon>
        <taxon>Halomonadaceae</taxon>
        <taxon>Kushneria</taxon>
    </lineage>
</organism>
<dbReference type="RefSeq" id="WP_121173062.1">
    <property type="nucleotide sequence ID" value="NZ_RBIN01000006.1"/>
</dbReference>
<name>A0A420WV00_9GAMM</name>
<dbReference type="Pfam" id="PF10115">
    <property type="entry name" value="HlyU"/>
    <property type="match status" value="1"/>
</dbReference>
<keyword evidence="2" id="KW-1185">Reference proteome</keyword>
<dbReference type="InterPro" id="IPR018772">
    <property type="entry name" value="Transcription_activator_HlyU"/>
</dbReference>
<reference evidence="1 2" key="1">
    <citation type="submission" date="2018-10" db="EMBL/GenBank/DDBJ databases">
        <title>Genomic Encyclopedia of Type Strains, Phase IV (KMG-IV): sequencing the most valuable type-strain genomes for metagenomic binning, comparative biology and taxonomic classification.</title>
        <authorList>
            <person name="Goeker M."/>
        </authorList>
    </citation>
    <scope>NUCLEOTIDE SEQUENCE [LARGE SCALE GENOMIC DNA]</scope>
    <source>
        <strain evidence="1 2">DSM 23229</strain>
    </source>
</reference>
<protein>
    <recommendedName>
        <fullName evidence="3">Transcriptional activator HlyU</fullName>
    </recommendedName>
</protein>
<sequence>MLKRLLAGLMSGGRTAQEGEVGTQPADSVEYRGYEIIPEPQKASGQYRVSGRIRRTDEQGQVQEQRFERADTVPDRDGCIELIRLKAERYIDDHGDRVFEQR</sequence>
<dbReference type="EMBL" id="RBIN01000006">
    <property type="protein sequence ID" value="RKR02401.1"/>
    <property type="molecule type" value="Genomic_DNA"/>
</dbReference>
<accession>A0A420WV00</accession>
<dbReference type="Proteomes" id="UP000281975">
    <property type="component" value="Unassembled WGS sequence"/>
</dbReference>
<evidence type="ECO:0000313" key="2">
    <source>
        <dbReference type="Proteomes" id="UP000281975"/>
    </source>
</evidence>
<dbReference type="OrthoDB" id="9800971at2"/>
<dbReference type="AlphaFoldDB" id="A0A420WV00"/>
<proteinExistence type="predicted"/>